<comment type="caution">
    <text evidence="2">The sequence shown here is derived from an EMBL/GenBank/DDBJ whole genome shotgun (WGS) entry which is preliminary data.</text>
</comment>
<gene>
    <name evidence="2" type="ORF">MERR_LOCUS12017</name>
</gene>
<evidence type="ECO:0000313" key="3">
    <source>
        <dbReference type="Proteomes" id="UP000467841"/>
    </source>
</evidence>
<evidence type="ECO:0000256" key="1">
    <source>
        <dbReference type="SAM" id="MobiDB-lite"/>
    </source>
</evidence>
<feature type="compositionally biased region" description="Polar residues" evidence="1">
    <location>
        <begin position="97"/>
        <end position="107"/>
    </location>
</feature>
<organism evidence="2 3">
    <name type="scientific">Microthlaspi erraticum</name>
    <dbReference type="NCBI Taxonomy" id="1685480"/>
    <lineage>
        <taxon>Eukaryota</taxon>
        <taxon>Viridiplantae</taxon>
        <taxon>Streptophyta</taxon>
        <taxon>Embryophyta</taxon>
        <taxon>Tracheophyta</taxon>
        <taxon>Spermatophyta</taxon>
        <taxon>Magnoliopsida</taxon>
        <taxon>eudicotyledons</taxon>
        <taxon>Gunneridae</taxon>
        <taxon>Pentapetalae</taxon>
        <taxon>rosids</taxon>
        <taxon>malvids</taxon>
        <taxon>Brassicales</taxon>
        <taxon>Brassicaceae</taxon>
        <taxon>Coluteocarpeae</taxon>
        <taxon>Microthlaspi</taxon>
    </lineage>
</organism>
<dbReference type="Proteomes" id="UP000467841">
    <property type="component" value="Unassembled WGS sequence"/>
</dbReference>
<sequence length="132" mass="14312">MSPSLSSRRRLLSSPAVAMVHGYPSPPVSSSVNSGHSSPQPYTRVAKVPKLFFLNFNSYGIENHGACGVKRKNITVGSSVSSRISNNVQRQPPLGENLSTQSRTKAKSFTVSSPFNFISDERAEKRKGSSRS</sequence>
<dbReference type="AlphaFoldDB" id="A0A6D2I563"/>
<dbReference type="EMBL" id="CACVBM020000932">
    <property type="protein sequence ID" value="CAA7024782.1"/>
    <property type="molecule type" value="Genomic_DNA"/>
</dbReference>
<name>A0A6D2I563_9BRAS</name>
<evidence type="ECO:0000313" key="2">
    <source>
        <dbReference type="EMBL" id="CAA7024782.1"/>
    </source>
</evidence>
<protein>
    <submittedName>
        <fullName evidence="2">Uncharacterized protein</fullName>
    </submittedName>
</protein>
<keyword evidence="3" id="KW-1185">Reference proteome</keyword>
<dbReference type="OrthoDB" id="10530195at2759"/>
<accession>A0A6D2I563</accession>
<reference evidence="2" key="1">
    <citation type="submission" date="2020-01" db="EMBL/GenBank/DDBJ databases">
        <authorList>
            <person name="Mishra B."/>
        </authorList>
    </citation>
    <scope>NUCLEOTIDE SEQUENCE [LARGE SCALE GENOMIC DNA]</scope>
</reference>
<feature type="region of interest" description="Disordered" evidence="1">
    <location>
        <begin position="79"/>
        <end position="107"/>
    </location>
</feature>
<proteinExistence type="predicted"/>
<feature type="compositionally biased region" description="Polar residues" evidence="1">
    <location>
        <begin position="79"/>
        <end position="90"/>
    </location>
</feature>